<evidence type="ECO:0000313" key="2">
    <source>
        <dbReference type="EMBL" id="GAL74503.1"/>
    </source>
</evidence>
<gene>
    <name evidence="2" type="ORF">JCM19275_3358</name>
</gene>
<keyword evidence="1" id="KW-0732">Signal</keyword>
<accession>A0A090WEA5</accession>
<organism evidence="2 3">
    <name type="scientific">Nonlabens ulvanivorans</name>
    <name type="common">Persicivirga ulvanivorans</name>
    <dbReference type="NCBI Taxonomy" id="906888"/>
    <lineage>
        <taxon>Bacteria</taxon>
        <taxon>Pseudomonadati</taxon>
        <taxon>Bacteroidota</taxon>
        <taxon>Flavobacteriia</taxon>
        <taxon>Flavobacteriales</taxon>
        <taxon>Flavobacteriaceae</taxon>
        <taxon>Nonlabens</taxon>
    </lineage>
</organism>
<comment type="caution">
    <text evidence="2">The sequence shown here is derived from an EMBL/GenBank/DDBJ whole genome shotgun (WGS) entry which is preliminary data.</text>
</comment>
<dbReference type="PROSITE" id="PS51257">
    <property type="entry name" value="PROKAR_LIPOPROTEIN"/>
    <property type="match status" value="1"/>
</dbReference>
<reference evidence="2 3" key="1">
    <citation type="journal article" date="2014" name="Genome Announc.">
        <title>Draft Genome Sequences of Marine Flavobacterium Nonlabens Strains NR17, NR24, NR27, NR32, NR33, and Ara13.</title>
        <authorList>
            <person name="Nakanishi M."/>
            <person name="Meirelles P."/>
            <person name="Suzuki R."/>
            <person name="Takatani N."/>
            <person name="Mino S."/>
            <person name="Suda W."/>
            <person name="Oshima K."/>
            <person name="Hattori M."/>
            <person name="Ohkuma M."/>
            <person name="Hosokawa M."/>
            <person name="Miyashita K."/>
            <person name="Thompson F.L."/>
            <person name="Niwa A."/>
            <person name="Sawabe T."/>
            <person name="Sawabe T."/>
        </authorList>
    </citation>
    <scope>NUCLEOTIDE SEQUENCE [LARGE SCALE GENOMIC DNA]</scope>
    <source>
        <strain evidence="3">JCM19275</strain>
    </source>
</reference>
<dbReference type="Proteomes" id="UP000029647">
    <property type="component" value="Unassembled WGS sequence"/>
</dbReference>
<feature type="chain" id="PRO_5001866013" description="Lipoprotein" evidence="1">
    <location>
        <begin position="18"/>
        <end position="226"/>
    </location>
</feature>
<evidence type="ECO:0008006" key="4">
    <source>
        <dbReference type="Google" id="ProtNLM"/>
    </source>
</evidence>
<name>A0A090WEA5_NONUL</name>
<dbReference type="EMBL" id="BBNT01000002">
    <property type="protein sequence ID" value="GAL74503.1"/>
    <property type="molecule type" value="Genomic_DNA"/>
</dbReference>
<dbReference type="AlphaFoldDB" id="A0A090WEA5"/>
<proteinExistence type="predicted"/>
<evidence type="ECO:0000313" key="3">
    <source>
        <dbReference type="Proteomes" id="UP000029647"/>
    </source>
</evidence>
<protein>
    <recommendedName>
        <fullName evidence="4">Lipoprotein</fullName>
    </recommendedName>
</protein>
<evidence type="ECO:0000256" key="1">
    <source>
        <dbReference type="SAM" id="SignalP"/>
    </source>
</evidence>
<feature type="signal peptide" evidence="1">
    <location>
        <begin position="1"/>
        <end position="17"/>
    </location>
</feature>
<sequence length="226" mass="24490">MKTLKILLLALAITAISCDGNDDMQNPSGTPPLNGFTVVQNNGTSTFYETTNMYIEIDDDNDDAFPLAPDYYSFYFLNGRLIDRDQHTVVGGDEILLSTNTTNFAGLKVDVATHPDLQTGIPPTANNTYVASTNDSNIIHDFQVNSLVPAYFFTIDGTSYEFGNGDASVGTLHEPATLGHTVTINTINIDSTNPSNSTIDVDYTFVNTSGEFISGHYEGSLGFIED</sequence>